<dbReference type="KEGG" id="tml:GSTUM_00011009001"/>
<dbReference type="Proteomes" id="UP000006911">
    <property type="component" value="Unassembled WGS sequence"/>
</dbReference>
<dbReference type="RefSeq" id="XP_002841695.1">
    <property type="nucleotide sequence ID" value="XM_002841649.1"/>
</dbReference>
<evidence type="ECO:0000313" key="3">
    <source>
        <dbReference type="Proteomes" id="UP000006911"/>
    </source>
</evidence>
<gene>
    <name evidence="2" type="ORF">GSTUM_00011009001</name>
</gene>
<dbReference type="InParanoid" id="D5GN11"/>
<proteinExistence type="predicted"/>
<reference evidence="2 3" key="1">
    <citation type="journal article" date="2010" name="Nature">
        <title>Perigord black truffle genome uncovers evolutionary origins and mechanisms of symbiosis.</title>
        <authorList>
            <person name="Martin F."/>
            <person name="Kohler A."/>
            <person name="Murat C."/>
            <person name="Balestrini R."/>
            <person name="Coutinho P.M."/>
            <person name="Jaillon O."/>
            <person name="Montanini B."/>
            <person name="Morin E."/>
            <person name="Noel B."/>
            <person name="Percudani R."/>
            <person name="Porcel B."/>
            <person name="Rubini A."/>
            <person name="Amicucci A."/>
            <person name="Amselem J."/>
            <person name="Anthouard V."/>
            <person name="Arcioni S."/>
            <person name="Artiguenave F."/>
            <person name="Aury J.M."/>
            <person name="Ballario P."/>
            <person name="Bolchi A."/>
            <person name="Brenna A."/>
            <person name="Brun A."/>
            <person name="Buee M."/>
            <person name="Cantarel B."/>
            <person name="Chevalier G."/>
            <person name="Couloux A."/>
            <person name="Da Silva C."/>
            <person name="Denoeud F."/>
            <person name="Duplessis S."/>
            <person name="Ghignone S."/>
            <person name="Hilselberger B."/>
            <person name="Iotti M."/>
            <person name="Marcais B."/>
            <person name="Mello A."/>
            <person name="Miranda M."/>
            <person name="Pacioni G."/>
            <person name="Quesneville H."/>
            <person name="Riccioni C."/>
            <person name="Ruotolo R."/>
            <person name="Splivallo R."/>
            <person name="Stocchi V."/>
            <person name="Tisserant E."/>
            <person name="Viscomi A.R."/>
            <person name="Zambonelli A."/>
            <person name="Zampieri E."/>
            <person name="Henrissat B."/>
            <person name="Lebrun M.H."/>
            <person name="Paolocci F."/>
            <person name="Bonfante P."/>
            <person name="Ottonello S."/>
            <person name="Wincker P."/>
        </authorList>
    </citation>
    <scope>NUCLEOTIDE SEQUENCE [LARGE SCALE GENOMIC DNA]</scope>
    <source>
        <strain evidence="2 3">Mel28</strain>
    </source>
</reference>
<name>D5GN11_TUBMM</name>
<dbReference type="HOGENOM" id="CLU_2623791_0_0_1"/>
<sequence>MVSLRLWLSVMVSGQRDLHQAYRRVEKHCNRMGGGLVMWEGKEQAEVRGSNNEVTTASEKHKRGSEGAQEGNNKKSRA</sequence>
<protein>
    <submittedName>
        <fullName evidence="2">(Perigord truffle) hypothetical protein</fullName>
    </submittedName>
</protein>
<evidence type="ECO:0000256" key="1">
    <source>
        <dbReference type="SAM" id="MobiDB-lite"/>
    </source>
</evidence>
<organism evidence="2 3">
    <name type="scientific">Tuber melanosporum (strain Mel28)</name>
    <name type="common">Perigord black truffle</name>
    <dbReference type="NCBI Taxonomy" id="656061"/>
    <lineage>
        <taxon>Eukaryota</taxon>
        <taxon>Fungi</taxon>
        <taxon>Dikarya</taxon>
        <taxon>Ascomycota</taxon>
        <taxon>Pezizomycotina</taxon>
        <taxon>Pezizomycetes</taxon>
        <taxon>Pezizales</taxon>
        <taxon>Tuberaceae</taxon>
        <taxon>Tuber</taxon>
    </lineage>
</organism>
<accession>D5GN11</accession>
<dbReference type="GeneID" id="9183454"/>
<feature type="region of interest" description="Disordered" evidence="1">
    <location>
        <begin position="44"/>
        <end position="78"/>
    </location>
</feature>
<dbReference type="AlphaFoldDB" id="D5GN11"/>
<keyword evidence="3" id="KW-1185">Reference proteome</keyword>
<dbReference type="EMBL" id="FN430361">
    <property type="protein sequence ID" value="CAZ85886.1"/>
    <property type="molecule type" value="Genomic_DNA"/>
</dbReference>
<evidence type="ECO:0000313" key="2">
    <source>
        <dbReference type="EMBL" id="CAZ85886.1"/>
    </source>
</evidence>